<protein>
    <recommendedName>
        <fullName evidence="6">Reticulon-like protein</fullName>
    </recommendedName>
</protein>
<keyword evidence="2 6" id="KW-0812">Transmembrane</keyword>
<dbReference type="Proteomes" id="UP000823388">
    <property type="component" value="Chromosome 1K"/>
</dbReference>
<dbReference type="OrthoDB" id="567788at2759"/>
<dbReference type="PANTHER" id="PTHR10994:SF193">
    <property type="entry name" value="RETICULON-LIKE PROTEIN"/>
    <property type="match status" value="1"/>
</dbReference>
<evidence type="ECO:0000313" key="10">
    <source>
        <dbReference type="Proteomes" id="UP000823388"/>
    </source>
</evidence>
<dbReference type="InterPro" id="IPR045064">
    <property type="entry name" value="Reticulon-like"/>
</dbReference>
<feature type="region of interest" description="Disordered" evidence="7">
    <location>
        <begin position="105"/>
        <end position="126"/>
    </location>
</feature>
<evidence type="ECO:0000256" key="7">
    <source>
        <dbReference type="SAM" id="MobiDB-lite"/>
    </source>
</evidence>
<feature type="transmembrane region" description="Helical" evidence="6">
    <location>
        <begin position="256"/>
        <end position="272"/>
    </location>
</feature>
<evidence type="ECO:0000259" key="8">
    <source>
        <dbReference type="PROSITE" id="PS50845"/>
    </source>
</evidence>
<evidence type="ECO:0000256" key="3">
    <source>
        <dbReference type="ARBA" id="ARBA00022824"/>
    </source>
</evidence>
<dbReference type="InterPro" id="IPR003388">
    <property type="entry name" value="Reticulon"/>
</dbReference>
<gene>
    <name evidence="9" type="ORF">PVAP13_1KG182800</name>
</gene>
<dbReference type="EMBL" id="CM029037">
    <property type="protein sequence ID" value="KAG2657634.1"/>
    <property type="molecule type" value="Genomic_DNA"/>
</dbReference>
<evidence type="ECO:0000256" key="1">
    <source>
        <dbReference type="ARBA" id="ARBA00004477"/>
    </source>
</evidence>
<evidence type="ECO:0000256" key="6">
    <source>
        <dbReference type="RuleBase" id="RU363132"/>
    </source>
</evidence>
<reference evidence="9" key="1">
    <citation type="submission" date="2020-05" db="EMBL/GenBank/DDBJ databases">
        <title>WGS assembly of Panicum virgatum.</title>
        <authorList>
            <person name="Lovell J.T."/>
            <person name="Jenkins J."/>
            <person name="Shu S."/>
            <person name="Juenger T.E."/>
            <person name="Schmutz J."/>
        </authorList>
    </citation>
    <scope>NUCLEOTIDE SEQUENCE</scope>
    <source>
        <strain evidence="9">AP13</strain>
    </source>
</reference>
<keyword evidence="10" id="KW-1185">Reference proteome</keyword>
<feature type="compositionally biased region" description="Basic and acidic residues" evidence="7">
    <location>
        <begin position="49"/>
        <end position="62"/>
    </location>
</feature>
<dbReference type="GO" id="GO:0005789">
    <property type="term" value="C:endoplasmic reticulum membrane"/>
    <property type="evidence" value="ECO:0007669"/>
    <property type="project" value="UniProtKB-SubCell"/>
</dbReference>
<feature type="transmembrane region" description="Helical" evidence="6">
    <location>
        <begin position="194"/>
        <end position="212"/>
    </location>
</feature>
<feature type="transmembrane region" description="Helical" evidence="6">
    <location>
        <begin position="278"/>
        <end position="296"/>
    </location>
</feature>
<keyword evidence="4 6" id="KW-1133">Transmembrane helix</keyword>
<dbReference type="GO" id="GO:0009617">
    <property type="term" value="P:response to bacterium"/>
    <property type="evidence" value="ECO:0007669"/>
    <property type="project" value="InterPro"/>
</dbReference>
<evidence type="ECO:0000256" key="4">
    <source>
        <dbReference type="ARBA" id="ARBA00022989"/>
    </source>
</evidence>
<keyword evidence="5 6" id="KW-0472">Membrane</keyword>
<name>A0A8T0XK09_PANVG</name>
<dbReference type="PANTHER" id="PTHR10994">
    <property type="entry name" value="RETICULON"/>
    <property type="match status" value="1"/>
</dbReference>
<organism evidence="9 10">
    <name type="scientific">Panicum virgatum</name>
    <name type="common">Blackwell switchgrass</name>
    <dbReference type="NCBI Taxonomy" id="38727"/>
    <lineage>
        <taxon>Eukaryota</taxon>
        <taxon>Viridiplantae</taxon>
        <taxon>Streptophyta</taxon>
        <taxon>Embryophyta</taxon>
        <taxon>Tracheophyta</taxon>
        <taxon>Spermatophyta</taxon>
        <taxon>Magnoliopsida</taxon>
        <taxon>Liliopsida</taxon>
        <taxon>Poales</taxon>
        <taxon>Poaceae</taxon>
        <taxon>PACMAD clade</taxon>
        <taxon>Panicoideae</taxon>
        <taxon>Panicodae</taxon>
        <taxon>Paniceae</taxon>
        <taxon>Panicinae</taxon>
        <taxon>Panicum</taxon>
        <taxon>Panicum sect. Hiantes</taxon>
    </lineage>
</organism>
<comment type="caution">
    <text evidence="9">The sequence shown here is derived from an EMBL/GenBank/DDBJ whole genome shotgun (WGS) entry which is preliminary data.</text>
</comment>
<evidence type="ECO:0000256" key="5">
    <source>
        <dbReference type="ARBA" id="ARBA00023136"/>
    </source>
</evidence>
<evidence type="ECO:0000256" key="2">
    <source>
        <dbReference type="ARBA" id="ARBA00022692"/>
    </source>
</evidence>
<keyword evidence="3 6" id="KW-0256">Endoplasmic reticulum</keyword>
<feature type="domain" description="Reticulon" evidence="8">
    <location>
        <begin position="154"/>
        <end position="339"/>
    </location>
</feature>
<sequence>MVRFHAKNPGELSRQRKRRVLAETPLAFASLLTCSCQEKHPPTGPIPKLRNEETEERGDQRKRPAHQGQKGGTSLLLPPARPHRSCLPIERSGFLLGCSVMTGPAEEAPAAASPPAPASPPDSITEEAPAARSRGFWLLGEDKSVHRALGGGKTADVLLWKDKKTSAAVVGGATILWVLFEVVEYHLLTLVSHVLIVALTILFLWANATVFINKSPPNVPEVQISEELAVNIALRLRADINKALGLLREIAMGHDLMKFLGVIVALWILSEVGELCDLLRLMYIVVLILHTVPILYHKYQDQVDDFAAKAHAELCKQYKVLDAKVLSKIPRAPLKDKKQN</sequence>
<evidence type="ECO:0000313" key="9">
    <source>
        <dbReference type="EMBL" id="KAG2657634.1"/>
    </source>
</evidence>
<feature type="transmembrane region" description="Helical" evidence="6">
    <location>
        <begin position="167"/>
        <end position="188"/>
    </location>
</feature>
<dbReference type="AlphaFoldDB" id="A0A8T0XK09"/>
<dbReference type="Pfam" id="PF02453">
    <property type="entry name" value="Reticulon"/>
    <property type="match status" value="1"/>
</dbReference>
<feature type="region of interest" description="Disordered" evidence="7">
    <location>
        <begin position="37"/>
        <end position="81"/>
    </location>
</feature>
<accession>A0A8T0XK09</accession>
<comment type="subcellular location">
    <subcellularLocation>
        <location evidence="1 6">Endoplasmic reticulum membrane</location>
        <topology evidence="1 6">Multi-pass membrane protein</topology>
    </subcellularLocation>
</comment>
<proteinExistence type="predicted"/>
<dbReference type="PROSITE" id="PS50845">
    <property type="entry name" value="RETICULON"/>
    <property type="match status" value="1"/>
</dbReference>